<dbReference type="Proteomes" id="UP000076798">
    <property type="component" value="Unassembled WGS sequence"/>
</dbReference>
<evidence type="ECO:0000313" key="2">
    <source>
        <dbReference type="Proteomes" id="UP000076798"/>
    </source>
</evidence>
<organism evidence="1 2">
    <name type="scientific">Sistotremastrum suecicum HHB10207 ss-3</name>
    <dbReference type="NCBI Taxonomy" id="1314776"/>
    <lineage>
        <taxon>Eukaryota</taxon>
        <taxon>Fungi</taxon>
        <taxon>Dikarya</taxon>
        <taxon>Basidiomycota</taxon>
        <taxon>Agaricomycotina</taxon>
        <taxon>Agaricomycetes</taxon>
        <taxon>Sistotremastrales</taxon>
        <taxon>Sistotremastraceae</taxon>
        <taxon>Sistotremastrum</taxon>
    </lineage>
</organism>
<accession>A0A166BXE2</accession>
<dbReference type="EMBL" id="KV428098">
    <property type="protein sequence ID" value="KZT36853.1"/>
    <property type="molecule type" value="Genomic_DNA"/>
</dbReference>
<proteinExistence type="predicted"/>
<evidence type="ECO:0000313" key="1">
    <source>
        <dbReference type="EMBL" id="KZT36853.1"/>
    </source>
</evidence>
<sequence>MVWTLDGPNSRCWRELREDGSLHLTFWVYVAMLPPIVGSRACILGQRLAVSCTCTFSWGQKAATLGRIPTGFGAL</sequence>
<keyword evidence="2" id="KW-1185">Reference proteome</keyword>
<reference evidence="1 2" key="1">
    <citation type="journal article" date="2016" name="Mol. Biol. Evol.">
        <title>Comparative Genomics of Early-Diverging Mushroom-Forming Fungi Provides Insights into the Origins of Lignocellulose Decay Capabilities.</title>
        <authorList>
            <person name="Nagy L.G."/>
            <person name="Riley R."/>
            <person name="Tritt A."/>
            <person name="Adam C."/>
            <person name="Daum C."/>
            <person name="Floudas D."/>
            <person name="Sun H."/>
            <person name="Yadav J.S."/>
            <person name="Pangilinan J."/>
            <person name="Larsson K.H."/>
            <person name="Matsuura K."/>
            <person name="Barry K."/>
            <person name="Labutti K."/>
            <person name="Kuo R."/>
            <person name="Ohm R.A."/>
            <person name="Bhattacharya S.S."/>
            <person name="Shirouzu T."/>
            <person name="Yoshinaga Y."/>
            <person name="Martin F.M."/>
            <person name="Grigoriev I.V."/>
            <person name="Hibbett D.S."/>
        </authorList>
    </citation>
    <scope>NUCLEOTIDE SEQUENCE [LARGE SCALE GENOMIC DNA]</scope>
    <source>
        <strain evidence="1 2">HHB10207 ss-3</strain>
    </source>
</reference>
<gene>
    <name evidence="1" type="ORF">SISSUDRAFT_922402</name>
</gene>
<protein>
    <submittedName>
        <fullName evidence="1">Uncharacterized protein</fullName>
    </submittedName>
</protein>
<dbReference type="AlphaFoldDB" id="A0A166BXE2"/>
<name>A0A166BXE2_9AGAM</name>